<feature type="region of interest" description="Disordered" evidence="1">
    <location>
        <begin position="304"/>
        <end position="345"/>
    </location>
</feature>
<feature type="region of interest" description="Disordered" evidence="1">
    <location>
        <begin position="400"/>
        <end position="467"/>
    </location>
</feature>
<gene>
    <name evidence="4" type="ORF">LTR09_000024</name>
</gene>
<organism evidence="4 5">
    <name type="scientific">Extremus antarcticus</name>
    <dbReference type="NCBI Taxonomy" id="702011"/>
    <lineage>
        <taxon>Eukaryota</taxon>
        <taxon>Fungi</taxon>
        <taxon>Dikarya</taxon>
        <taxon>Ascomycota</taxon>
        <taxon>Pezizomycotina</taxon>
        <taxon>Dothideomycetes</taxon>
        <taxon>Dothideomycetidae</taxon>
        <taxon>Mycosphaerellales</taxon>
        <taxon>Extremaceae</taxon>
        <taxon>Extremus</taxon>
    </lineage>
</organism>
<feature type="compositionally biased region" description="Polar residues" evidence="1">
    <location>
        <begin position="416"/>
        <end position="431"/>
    </location>
</feature>
<dbReference type="Gene3D" id="1.10.10.60">
    <property type="entry name" value="Homeodomain-like"/>
    <property type="match status" value="1"/>
</dbReference>
<protein>
    <recommendedName>
        <fullName evidence="6">Myb-like domain-containing protein</fullName>
    </recommendedName>
</protein>
<dbReference type="PROSITE" id="PS50090">
    <property type="entry name" value="MYB_LIKE"/>
    <property type="match status" value="1"/>
</dbReference>
<dbReference type="PROSITE" id="PS51294">
    <property type="entry name" value="HTH_MYB"/>
    <property type="match status" value="1"/>
</dbReference>
<dbReference type="AlphaFoldDB" id="A0AAJ0GIU9"/>
<reference evidence="4" key="1">
    <citation type="submission" date="2023-04" db="EMBL/GenBank/DDBJ databases">
        <title>Black Yeasts Isolated from many extreme environments.</title>
        <authorList>
            <person name="Coleine C."/>
            <person name="Stajich J.E."/>
            <person name="Selbmann L."/>
        </authorList>
    </citation>
    <scope>NUCLEOTIDE SEQUENCE</scope>
    <source>
        <strain evidence="4">CCFEE 5312</strain>
    </source>
</reference>
<feature type="compositionally biased region" description="Polar residues" evidence="1">
    <location>
        <begin position="330"/>
        <end position="340"/>
    </location>
</feature>
<proteinExistence type="predicted"/>
<dbReference type="SMART" id="SM00717">
    <property type="entry name" value="SANT"/>
    <property type="match status" value="2"/>
</dbReference>
<name>A0AAJ0GIU9_9PEZI</name>
<dbReference type="InterPro" id="IPR001005">
    <property type="entry name" value="SANT/Myb"/>
</dbReference>
<feature type="compositionally biased region" description="Polar residues" evidence="1">
    <location>
        <begin position="1"/>
        <end position="23"/>
    </location>
</feature>
<dbReference type="InterPro" id="IPR009057">
    <property type="entry name" value="Homeodomain-like_sf"/>
</dbReference>
<feature type="domain" description="HTH myb-type" evidence="3">
    <location>
        <begin position="201"/>
        <end position="255"/>
    </location>
</feature>
<keyword evidence="5" id="KW-1185">Reference proteome</keyword>
<feature type="compositionally biased region" description="Basic and acidic residues" evidence="1">
    <location>
        <begin position="432"/>
        <end position="449"/>
    </location>
</feature>
<feature type="region of interest" description="Disordered" evidence="1">
    <location>
        <begin position="1"/>
        <end position="47"/>
    </location>
</feature>
<dbReference type="CDD" id="cd00167">
    <property type="entry name" value="SANT"/>
    <property type="match status" value="1"/>
</dbReference>
<feature type="region of interest" description="Disordered" evidence="1">
    <location>
        <begin position="266"/>
        <end position="291"/>
    </location>
</feature>
<dbReference type="SUPFAM" id="SSF46689">
    <property type="entry name" value="Homeodomain-like"/>
    <property type="match status" value="1"/>
</dbReference>
<dbReference type="InterPro" id="IPR017930">
    <property type="entry name" value="Myb_dom"/>
</dbReference>
<evidence type="ECO:0008006" key="6">
    <source>
        <dbReference type="Google" id="ProtNLM"/>
    </source>
</evidence>
<feature type="domain" description="Myb-like" evidence="2">
    <location>
        <begin position="201"/>
        <end position="251"/>
    </location>
</feature>
<dbReference type="Proteomes" id="UP001271007">
    <property type="component" value="Unassembled WGS sequence"/>
</dbReference>
<dbReference type="EMBL" id="JAWDJX010000001">
    <property type="protein sequence ID" value="KAK3058460.1"/>
    <property type="molecule type" value="Genomic_DNA"/>
</dbReference>
<evidence type="ECO:0000259" key="2">
    <source>
        <dbReference type="PROSITE" id="PS50090"/>
    </source>
</evidence>
<evidence type="ECO:0000313" key="5">
    <source>
        <dbReference type="Proteomes" id="UP001271007"/>
    </source>
</evidence>
<comment type="caution">
    <text evidence="4">The sequence shown here is derived from an EMBL/GenBank/DDBJ whole genome shotgun (WGS) entry which is preliminary data.</text>
</comment>
<evidence type="ECO:0000313" key="4">
    <source>
        <dbReference type="EMBL" id="KAK3058460.1"/>
    </source>
</evidence>
<accession>A0AAJ0GIU9</accession>
<sequence length="467" mass="52136">MTTTNRYPSVQTPPQNNYSNTFADQEPTGLRFPTSATDYPLQPTGVDDPLWKNDSGIQWPHCPELVPLQWRRWWCKPCNTDDTPQKRLSHSKKVGHWNTLLGPNPYEPKVEFLERQIQLHNTQSGEALAQIWSDFRRLYPAWRTDAEQDAESLAVWSKRGDKLLLQLIEKDKISLEAVSRRLGRTAEVCASRYQTIRNVISEHRQGYRWDQQEEDALFEARAKHGGSWYRIAQVVDGRSEQACEEHFKFLMKDPAVRKAFEARLSRLKGAENPRPANTDARPGDTRSEDVNLDEWILYDREEDIEGSDPNVPEVTGSADTTIGGRPAAGVSSSTSLNPRSGINIPNAAGMRELRREGELVEGSTPRVDDYSTFAGFHPFGEPDLIKTAYYHAPLGGMSGAGGSSKGKGRARDAVPSATSGSGTARAGTSRTWAERDGSRSDTNELDNRSRGAKRGMQAPKSPARGQR</sequence>
<evidence type="ECO:0000259" key="3">
    <source>
        <dbReference type="PROSITE" id="PS51294"/>
    </source>
</evidence>
<dbReference type="Pfam" id="PF00249">
    <property type="entry name" value="Myb_DNA-binding"/>
    <property type="match status" value="1"/>
</dbReference>
<evidence type="ECO:0000256" key="1">
    <source>
        <dbReference type="SAM" id="MobiDB-lite"/>
    </source>
</evidence>